<reference evidence="4" key="1">
    <citation type="journal article" date="2021" name="Environ. Microbiol.">
        <title>Genomic characterization of three novel Desulfobacterota classes expand the metabolic and phylogenetic diversity of the phylum.</title>
        <authorList>
            <person name="Murphy C.L."/>
            <person name="Biggerstaff J."/>
            <person name="Eichhorn A."/>
            <person name="Ewing E."/>
            <person name="Shahan R."/>
            <person name="Soriano D."/>
            <person name="Stewart S."/>
            <person name="VanMol K."/>
            <person name="Walker R."/>
            <person name="Walters P."/>
            <person name="Elshahed M.S."/>
            <person name="Youssef N.H."/>
        </authorList>
    </citation>
    <scope>NUCLEOTIDE SEQUENCE</scope>
    <source>
        <strain evidence="4">Zod_Metabat.24</strain>
    </source>
</reference>
<dbReference type="AlphaFoldDB" id="A0A9D8KCM5"/>
<dbReference type="GO" id="GO:0008721">
    <property type="term" value="F:D-serine ammonia-lyase activity"/>
    <property type="evidence" value="ECO:0007669"/>
    <property type="project" value="TreeGrafter"/>
</dbReference>
<sequence length="359" mass="38842">MRVKTKKEYIDTPALIIDLEKFEGNLRKMADYFRGVDSDIRPHIKTHKCPVMAIKQVNAGAIGITCAKVGEAEVMAKAGIGDILIANQVVGASKIMRLLDLLHLADVKVAVEDKANAAELNDGAKNRDKILKVIIEVDVGMGRCGVRSFEEAVGLAKEIEGMKNLELAGIMGYEGHIIFTFEKEERVRLGTGCMEALVDYKNGLEKEGFEVPIVSGGGTGTYDIASKVKGVTEVQAGSYLTMDVTYGYLNLGFGQALTILTSVISIHGDHVILDCGMKSVSSEFGQPHVVGIEGASVSSLSEEHGHMTFEGASKLKIGQKVELVPTHGCTTINLHDRFYVVKDDILEGVWEISARGKFV</sequence>
<dbReference type="Gene3D" id="3.20.20.10">
    <property type="entry name" value="Alanine racemase"/>
    <property type="match status" value="1"/>
</dbReference>
<dbReference type="InterPro" id="IPR026956">
    <property type="entry name" value="D-ser_dehydrat-like_dom"/>
</dbReference>
<dbReference type="PANTHER" id="PTHR28004:SF2">
    <property type="entry name" value="D-SERINE DEHYDRATASE"/>
    <property type="match status" value="1"/>
</dbReference>
<evidence type="ECO:0000313" key="4">
    <source>
        <dbReference type="EMBL" id="MBN1571723.1"/>
    </source>
</evidence>
<keyword evidence="2" id="KW-0456">Lyase</keyword>
<proteinExistence type="inferred from homology"/>
<feature type="domain" description="D-serine dehydratase-like" evidence="3">
    <location>
        <begin position="256"/>
        <end position="342"/>
    </location>
</feature>
<accession>A0A9D8KCM5</accession>
<evidence type="ECO:0000256" key="2">
    <source>
        <dbReference type="ARBA" id="ARBA00023239"/>
    </source>
</evidence>
<dbReference type="InterPro" id="IPR029066">
    <property type="entry name" value="PLP-binding_barrel"/>
</dbReference>
<dbReference type="EMBL" id="JAFGIX010000003">
    <property type="protein sequence ID" value="MBN1571723.1"/>
    <property type="molecule type" value="Genomic_DNA"/>
</dbReference>
<evidence type="ECO:0000259" key="3">
    <source>
        <dbReference type="SMART" id="SM01119"/>
    </source>
</evidence>
<name>A0A9D8KCM5_9DELT</name>
<dbReference type="PANTHER" id="PTHR28004">
    <property type="entry name" value="ZGC:162816-RELATED"/>
    <property type="match status" value="1"/>
</dbReference>
<dbReference type="InterPro" id="IPR001608">
    <property type="entry name" value="Ala_racemase_N"/>
</dbReference>
<evidence type="ECO:0000256" key="1">
    <source>
        <dbReference type="ARBA" id="ARBA00005323"/>
    </source>
</evidence>
<dbReference type="Proteomes" id="UP000809273">
    <property type="component" value="Unassembled WGS sequence"/>
</dbReference>
<dbReference type="GO" id="GO:0036088">
    <property type="term" value="P:D-serine catabolic process"/>
    <property type="evidence" value="ECO:0007669"/>
    <property type="project" value="TreeGrafter"/>
</dbReference>
<comment type="similarity">
    <text evidence="1">Belongs to the DSD1 family.</text>
</comment>
<dbReference type="SMART" id="SM01119">
    <property type="entry name" value="D-ser_dehydrat"/>
    <property type="match status" value="1"/>
</dbReference>
<protein>
    <submittedName>
        <fullName evidence="4">DSD1 family PLP-dependent enzyme</fullName>
    </submittedName>
</protein>
<organism evidence="4 5">
    <name type="scientific">Candidatus Zymogenus saltonus</name>
    <dbReference type="NCBI Taxonomy" id="2844893"/>
    <lineage>
        <taxon>Bacteria</taxon>
        <taxon>Deltaproteobacteria</taxon>
        <taxon>Candidatus Zymogenia</taxon>
        <taxon>Candidatus Zymogeniales</taxon>
        <taxon>Candidatus Zymogenaceae</taxon>
        <taxon>Candidatus Zymogenus</taxon>
    </lineage>
</organism>
<dbReference type="InterPro" id="IPR042208">
    <property type="entry name" value="D-ser_dehydrat-like_sf"/>
</dbReference>
<dbReference type="Pfam" id="PF01168">
    <property type="entry name" value="Ala_racemase_N"/>
    <property type="match status" value="1"/>
</dbReference>
<comment type="caution">
    <text evidence="4">The sequence shown here is derived from an EMBL/GenBank/DDBJ whole genome shotgun (WGS) entry which is preliminary data.</text>
</comment>
<evidence type="ECO:0000313" key="5">
    <source>
        <dbReference type="Proteomes" id="UP000809273"/>
    </source>
</evidence>
<dbReference type="CDD" id="cd06819">
    <property type="entry name" value="PLPDE_III_LS_D-TA"/>
    <property type="match status" value="1"/>
</dbReference>
<dbReference type="InterPro" id="IPR051466">
    <property type="entry name" value="D-amino_acid_metab_enzyme"/>
</dbReference>
<dbReference type="SUPFAM" id="SSF51419">
    <property type="entry name" value="PLP-binding barrel"/>
    <property type="match status" value="1"/>
</dbReference>
<gene>
    <name evidence="4" type="ORF">JW984_00830</name>
</gene>
<dbReference type="Gene3D" id="2.40.37.20">
    <property type="entry name" value="D-serine dehydratase-like domain"/>
    <property type="match status" value="1"/>
</dbReference>
<reference evidence="4" key="2">
    <citation type="submission" date="2021-01" db="EMBL/GenBank/DDBJ databases">
        <authorList>
            <person name="Hahn C.R."/>
            <person name="Youssef N.H."/>
            <person name="Elshahed M."/>
        </authorList>
    </citation>
    <scope>NUCLEOTIDE SEQUENCE</scope>
    <source>
        <strain evidence="4">Zod_Metabat.24</strain>
    </source>
</reference>
<dbReference type="Pfam" id="PF14031">
    <property type="entry name" value="D-ser_dehydrat"/>
    <property type="match status" value="1"/>
</dbReference>